<accession>A0A409Y1Z8</accession>
<gene>
    <name evidence="1" type="ORF">CVT26_006407</name>
</gene>
<sequence length="460" mass="52549">MSTSRSTQALLPPLPRGLSIEVPGFRPITPQELERYRRNNKMERSREPSFTIKPIETNFPGPVAEGSWTPYIHPEGVLYFYNESQAIPVITEVCIYDAKLRQLLESRVQDVLNYIRRYNIRMPSDIGLVLEYDRGSGKYGYYFVDNSPECLFWLDDYDATSLLGCVKVEYTRSHIRPSHFCIAGLKRLLTTSFTRSRNEIDLLLAVDNLMPSLIFLRLHRFYYPDVLPLSPANICEVKEILIFAIGESFTTPTSVAAYDSNTLQTILALVKDIEGKPNIGSGPSAMIYHEKYVNLHGEPGVRLSANQSIHPDQRDTFFIKILSPIFLFGPRTHLRQLKEICVDSLVAQRHWKLLLEQLIKEWKECTLSAAVLLNANLAFLTIRSVEDSGPHGQTSYTQRFSYYSIMSNVGGIVLGTLLVWKHDGRKHPQSVFFISRNNSKLWLETLALTYSLPYALLMWG</sequence>
<name>A0A409Y1Z8_9AGAR</name>
<proteinExistence type="predicted"/>
<evidence type="ECO:0000313" key="2">
    <source>
        <dbReference type="Proteomes" id="UP000284706"/>
    </source>
</evidence>
<protein>
    <recommendedName>
        <fullName evidence="3">WW domain-containing protein</fullName>
    </recommendedName>
</protein>
<dbReference type="EMBL" id="NHYE01001303">
    <property type="protein sequence ID" value="PPQ96998.1"/>
    <property type="molecule type" value="Genomic_DNA"/>
</dbReference>
<comment type="caution">
    <text evidence="1">The sequence shown here is derived from an EMBL/GenBank/DDBJ whole genome shotgun (WGS) entry which is preliminary data.</text>
</comment>
<dbReference type="InParanoid" id="A0A409Y1Z8"/>
<evidence type="ECO:0000313" key="1">
    <source>
        <dbReference type="EMBL" id="PPQ96998.1"/>
    </source>
</evidence>
<dbReference type="AlphaFoldDB" id="A0A409Y1Z8"/>
<dbReference type="Proteomes" id="UP000284706">
    <property type="component" value="Unassembled WGS sequence"/>
</dbReference>
<evidence type="ECO:0008006" key="3">
    <source>
        <dbReference type="Google" id="ProtNLM"/>
    </source>
</evidence>
<dbReference type="OrthoDB" id="2657661at2759"/>
<reference evidence="1 2" key="1">
    <citation type="journal article" date="2018" name="Evol. Lett.">
        <title>Horizontal gene cluster transfer increased hallucinogenic mushroom diversity.</title>
        <authorList>
            <person name="Reynolds H.T."/>
            <person name="Vijayakumar V."/>
            <person name="Gluck-Thaler E."/>
            <person name="Korotkin H.B."/>
            <person name="Matheny P.B."/>
            <person name="Slot J.C."/>
        </authorList>
    </citation>
    <scope>NUCLEOTIDE SEQUENCE [LARGE SCALE GENOMIC DNA]</scope>
    <source>
        <strain evidence="1 2">SRW20</strain>
    </source>
</reference>
<organism evidence="1 2">
    <name type="scientific">Gymnopilus dilepis</name>
    <dbReference type="NCBI Taxonomy" id="231916"/>
    <lineage>
        <taxon>Eukaryota</taxon>
        <taxon>Fungi</taxon>
        <taxon>Dikarya</taxon>
        <taxon>Basidiomycota</taxon>
        <taxon>Agaricomycotina</taxon>
        <taxon>Agaricomycetes</taxon>
        <taxon>Agaricomycetidae</taxon>
        <taxon>Agaricales</taxon>
        <taxon>Agaricineae</taxon>
        <taxon>Hymenogastraceae</taxon>
        <taxon>Gymnopilus</taxon>
    </lineage>
</organism>
<keyword evidence="2" id="KW-1185">Reference proteome</keyword>